<accession>A0ABC9GTS6</accession>
<comment type="caution">
    <text evidence="2">The sequence shown here is derived from an EMBL/GenBank/DDBJ whole genome shotgun (WGS) entry which is preliminary data.</text>
</comment>
<name>A0ABC9GTS6_9POAL</name>
<proteinExistence type="predicted"/>
<feature type="region of interest" description="Disordered" evidence="1">
    <location>
        <begin position="90"/>
        <end position="113"/>
    </location>
</feature>
<evidence type="ECO:0000313" key="3">
    <source>
        <dbReference type="Proteomes" id="UP001497457"/>
    </source>
</evidence>
<dbReference type="AlphaFoldDB" id="A0ABC9GTS6"/>
<evidence type="ECO:0000313" key="2">
    <source>
        <dbReference type="EMBL" id="CAM0145453.1"/>
    </source>
</evidence>
<evidence type="ECO:0000256" key="1">
    <source>
        <dbReference type="SAM" id="MobiDB-lite"/>
    </source>
</evidence>
<reference evidence="2 3" key="1">
    <citation type="submission" date="2024-10" db="EMBL/GenBank/DDBJ databases">
        <authorList>
            <person name="Ryan C."/>
        </authorList>
    </citation>
    <scope>NUCLEOTIDE SEQUENCE [LARGE SCALE GENOMIC DNA]</scope>
</reference>
<keyword evidence="3" id="KW-1185">Reference proteome</keyword>
<protein>
    <submittedName>
        <fullName evidence="2">Uncharacterized protein</fullName>
    </submittedName>
</protein>
<dbReference type="Proteomes" id="UP001497457">
    <property type="component" value="Unassembled WGS sequence"/>
</dbReference>
<gene>
    <name evidence="2" type="ORF">URODEC1_LOCUS119165</name>
</gene>
<sequence>MEGNKKKISLAAEGEAVAAASPAAILAFLLARPLSLLRHVAYGCAGYLGGLASRLKPTADADACHTQQEEGNVVASAVVTEEVVVVQMRSRAMASHGPRVPREGRGGNGGPHH</sequence>
<dbReference type="EMBL" id="CAXIPR030000209">
    <property type="protein sequence ID" value="CAM0145453.1"/>
    <property type="molecule type" value="Genomic_DNA"/>
</dbReference>
<organism evidence="2 3">
    <name type="scientific">Urochloa decumbens</name>
    <dbReference type="NCBI Taxonomy" id="240449"/>
    <lineage>
        <taxon>Eukaryota</taxon>
        <taxon>Viridiplantae</taxon>
        <taxon>Streptophyta</taxon>
        <taxon>Embryophyta</taxon>
        <taxon>Tracheophyta</taxon>
        <taxon>Spermatophyta</taxon>
        <taxon>Magnoliopsida</taxon>
        <taxon>Liliopsida</taxon>
        <taxon>Poales</taxon>
        <taxon>Poaceae</taxon>
        <taxon>PACMAD clade</taxon>
        <taxon>Panicoideae</taxon>
        <taxon>Panicodae</taxon>
        <taxon>Paniceae</taxon>
        <taxon>Melinidinae</taxon>
        <taxon>Urochloa</taxon>
    </lineage>
</organism>